<gene>
    <name evidence="1" type="ORF">RQP53_07700</name>
</gene>
<keyword evidence="2" id="KW-1185">Reference proteome</keyword>
<evidence type="ECO:0008006" key="3">
    <source>
        <dbReference type="Google" id="ProtNLM"/>
    </source>
</evidence>
<accession>A0ABU3P9B8</accession>
<comment type="caution">
    <text evidence="1">The sequence shown here is derived from an EMBL/GenBank/DDBJ whole genome shotgun (WGS) entry which is preliminary data.</text>
</comment>
<protein>
    <recommendedName>
        <fullName evidence="3">Baseplate protein J-like domain-containing protein</fullName>
    </recommendedName>
</protein>
<evidence type="ECO:0000313" key="1">
    <source>
        <dbReference type="EMBL" id="MDT8999149.1"/>
    </source>
</evidence>
<dbReference type="Proteomes" id="UP001246372">
    <property type="component" value="Unassembled WGS sequence"/>
</dbReference>
<evidence type="ECO:0000313" key="2">
    <source>
        <dbReference type="Proteomes" id="UP001246372"/>
    </source>
</evidence>
<dbReference type="EMBL" id="JAVXZY010000002">
    <property type="protein sequence ID" value="MDT8999149.1"/>
    <property type="molecule type" value="Genomic_DNA"/>
</dbReference>
<dbReference type="RefSeq" id="WP_315649639.1">
    <property type="nucleotide sequence ID" value="NZ_JAVXZY010000002.1"/>
</dbReference>
<reference evidence="1" key="1">
    <citation type="submission" date="2023-09" db="EMBL/GenBank/DDBJ databases">
        <title>Paucibacter sp. APW11 Genome sequencing and assembly.</title>
        <authorList>
            <person name="Kim I."/>
        </authorList>
    </citation>
    <scope>NUCLEOTIDE SEQUENCE</scope>
    <source>
        <strain evidence="1">APW11</strain>
    </source>
</reference>
<proteinExistence type="predicted"/>
<organism evidence="1 2">
    <name type="scientific">Roseateles aquae</name>
    <dbReference type="NCBI Taxonomy" id="3077235"/>
    <lineage>
        <taxon>Bacteria</taxon>
        <taxon>Pseudomonadati</taxon>
        <taxon>Pseudomonadota</taxon>
        <taxon>Betaproteobacteria</taxon>
        <taxon>Burkholderiales</taxon>
        <taxon>Sphaerotilaceae</taxon>
        <taxon>Roseateles</taxon>
    </lineage>
</organism>
<sequence length="832" mass="90562">MIDRVDLLRASSTLSGIDFIQVTALTAPPRVALTLFFQHDALPAAVSAALDGLATQLDHIRVIGEGQADPATVTVLDYQLPPPAPIDGREVRRVTVAWPGGRGWYRLFLDSPVIDPYFNGTRFSFHAACDSELDCAPLPHGCVDESDVDFPVDYRARDFWSFRQALIDFAAQRYPDWQDRLEADTGMMVLELLAALGDEFAYAQDRLVREASLATATQRRSLRHLARLVDYRVDNGSGAFAWIDVQASADSSLDAGTVISDALQQVFFELGQGLRDTPLGAAPKAYAIKIARNTLQPYLWDESDTCLAAGSTTLTLQGAHAADLLPDPNFDPHGHWALLRTRPPTPDLPERRLAVRIIARHDAVDPLTGAAITQISWETPTPWELDLQTLVVRANLLPATSGRTQSTRFRIGEPSGPADPEPDLPRAIERLGCASTLGYPVPGSDEDDAARVKYLFPLPGSDTTPLAWLPVIATDGSTRMQPEVDLVGDADGRWAWLDALIGETTALPTEAAYTLEDGIYKRVVGFERLGRLTELVDYASGAGSTLRFGDGEFGRRPPEHAKFTLRWRLGNGSRMNVAPDTLTHFPAGVPAGVDASAGISNPLAAAGGADPEDAEQIRINAPQDFRTRSYRAVQAEDYAQMAERLPWVQKAGAAARWTGSWSTVFVTPDPRDAFGLSAGHRLDLERTLDRVRQAAREVKVRDPRYADIDLEIRLCVAPNAYRGEVKAATLAALFGPPPGQAPAAGTAPGGFFDPDHFSFGTPLSRAALIAALQGVPGVKAVEGMRVRRRGWFDWRDFTEYALKVGVDELVRVANDRNLSERGAVRLLMEGGA</sequence>
<name>A0ABU3P9B8_9BURK</name>